<dbReference type="Gene3D" id="3.40.50.2000">
    <property type="entry name" value="Glycogen Phosphorylase B"/>
    <property type="match status" value="2"/>
</dbReference>
<comment type="caution">
    <text evidence="4">The sequence shown here is derived from an EMBL/GenBank/DDBJ whole genome shotgun (WGS) entry which is preliminary data.</text>
</comment>
<dbReference type="GO" id="GO:0016757">
    <property type="term" value="F:glycosyltransferase activity"/>
    <property type="evidence" value="ECO:0007669"/>
    <property type="project" value="InterPro"/>
</dbReference>
<dbReference type="Pfam" id="PF13439">
    <property type="entry name" value="Glyco_transf_4"/>
    <property type="match status" value="1"/>
</dbReference>
<dbReference type="InterPro" id="IPR028098">
    <property type="entry name" value="Glyco_trans_4-like_N"/>
</dbReference>
<protein>
    <submittedName>
        <fullName evidence="4">Glycosyltransferase family 4 protein</fullName>
    </submittedName>
</protein>
<organism evidence="4 5">
    <name type="scientific">Candidatus Spechtbacteria bacterium SB0662_bin_43</name>
    <dbReference type="NCBI Taxonomy" id="2604897"/>
    <lineage>
        <taxon>Bacteria</taxon>
        <taxon>Candidatus Spechtiibacteriota</taxon>
    </lineage>
</organism>
<dbReference type="Pfam" id="PF00534">
    <property type="entry name" value="Glycos_transf_1"/>
    <property type="match status" value="1"/>
</dbReference>
<sequence length="380" mass="43109">MNIGIDIRGLEPGLYGGVSEYIRTIVPLLVRYGTEHHFHLFYSSFRKKDVALSLSLEGQDNVTSHFVSYPNKLLFLAERFNRLKVETLINTSFDVFFSPHIIPVSLKKESPHIVLFHDVSFERFPSFFDTKRRLWHTMVAPKRQAHRATYILTPSRATKQDLISLYHIDPDTIEVIPLAAREEPRRRKPLLQSEVSLPQKYILSLCTLEPRKNIVGLIRAFTLIADSEEMRDTHLVIAGGMGWSYGDILREHRDSPVASRIMILGAVSEDMKYELYKNALLFVFPSFYEGFGIPPLEAMNAGVPVISSFSSSLPEVVGDAAILVDPYNIPEIAASMHEVVRDSQLRSELQRASKLRAHLFSWDTVAKNTLAAIERVAEGE</sequence>
<evidence type="ECO:0000256" key="1">
    <source>
        <dbReference type="ARBA" id="ARBA00022679"/>
    </source>
</evidence>
<evidence type="ECO:0000259" key="3">
    <source>
        <dbReference type="Pfam" id="PF13439"/>
    </source>
</evidence>
<evidence type="ECO:0000313" key="4">
    <source>
        <dbReference type="EMBL" id="MYE38027.1"/>
    </source>
</evidence>
<dbReference type="FunFam" id="3.40.50.2000:FF:000119">
    <property type="entry name" value="Glycosyl transferase group 1"/>
    <property type="match status" value="1"/>
</dbReference>
<dbReference type="CDD" id="cd03809">
    <property type="entry name" value="GT4_MtfB-like"/>
    <property type="match status" value="1"/>
</dbReference>
<accession>A0A845D9I3</accession>
<dbReference type="PANTHER" id="PTHR46401">
    <property type="entry name" value="GLYCOSYLTRANSFERASE WBBK-RELATED"/>
    <property type="match status" value="1"/>
</dbReference>
<keyword evidence="1 4" id="KW-0808">Transferase</keyword>
<evidence type="ECO:0000259" key="2">
    <source>
        <dbReference type="Pfam" id="PF00534"/>
    </source>
</evidence>
<dbReference type="GO" id="GO:0009103">
    <property type="term" value="P:lipopolysaccharide biosynthetic process"/>
    <property type="evidence" value="ECO:0007669"/>
    <property type="project" value="TreeGrafter"/>
</dbReference>
<dbReference type="SUPFAM" id="SSF53756">
    <property type="entry name" value="UDP-Glycosyltransferase/glycogen phosphorylase"/>
    <property type="match status" value="1"/>
</dbReference>
<reference evidence="4 5" key="1">
    <citation type="submission" date="2019-09" db="EMBL/GenBank/DDBJ databases">
        <title>Characterisation of the sponge microbiome using genome-centric metagenomics.</title>
        <authorList>
            <person name="Engelberts J.P."/>
            <person name="Robbins S.J."/>
            <person name="De Goeij J.M."/>
            <person name="Aranda M."/>
            <person name="Bell S.C."/>
            <person name="Webster N.S."/>
        </authorList>
    </citation>
    <scope>NUCLEOTIDE SEQUENCE [LARGE SCALE GENOMIC DNA]</scope>
    <source>
        <strain evidence="4">SB0662_bin_43</strain>
    </source>
</reference>
<dbReference type="Proteomes" id="UP000449092">
    <property type="component" value="Unassembled WGS sequence"/>
</dbReference>
<name>A0A845D9I3_9BACT</name>
<dbReference type="InterPro" id="IPR001296">
    <property type="entry name" value="Glyco_trans_1"/>
</dbReference>
<dbReference type="EMBL" id="VXOY01000007">
    <property type="protein sequence ID" value="MYE38027.1"/>
    <property type="molecule type" value="Genomic_DNA"/>
</dbReference>
<gene>
    <name evidence="4" type="ORF">F4X82_00715</name>
</gene>
<dbReference type="PANTHER" id="PTHR46401:SF2">
    <property type="entry name" value="GLYCOSYLTRANSFERASE WBBK-RELATED"/>
    <property type="match status" value="1"/>
</dbReference>
<evidence type="ECO:0000313" key="5">
    <source>
        <dbReference type="Proteomes" id="UP000449092"/>
    </source>
</evidence>
<proteinExistence type="predicted"/>
<dbReference type="AlphaFoldDB" id="A0A845D9I3"/>
<feature type="domain" description="Glycosyltransferase subfamily 4-like N-terminal" evidence="3">
    <location>
        <begin position="15"/>
        <end position="177"/>
    </location>
</feature>
<feature type="domain" description="Glycosyl transferase family 1" evidence="2">
    <location>
        <begin position="198"/>
        <end position="354"/>
    </location>
</feature>